<comment type="caution">
    <text evidence="1">The sequence shown here is derived from an EMBL/GenBank/DDBJ whole genome shotgun (WGS) entry which is preliminary data.</text>
</comment>
<dbReference type="AlphaFoldDB" id="A0A813JYC6"/>
<feature type="non-terminal residue" evidence="1">
    <location>
        <position position="1"/>
    </location>
</feature>
<sequence>AADDVFQLEASQLRSLMAQKTPSEPALEAVRALYLLLVDGRPSHPLLAGYSGIWGSDRIVLDPCILLPLLLSRSPEDASEERVAKLRQHLCHLHESAA</sequence>
<organism evidence="1 2">
    <name type="scientific">Polarella glacialis</name>
    <name type="common">Dinoflagellate</name>
    <dbReference type="NCBI Taxonomy" id="89957"/>
    <lineage>
        <taxon>Eukaryota</taxon>
        <taxon>Sar</taxon>
        <taxon>Alveolata</taxon>
        <taxon>Dinophyceae</taxon>
        <taxon>Suessiales</taxon>
        <taxon>Suessiaceae</taxon>
        <taxon>Polarella</taxon>
    </lineage>
</organism>
<dbReference type="Proteomes" id="UP000626109">
    <property type="component" value="Unassembled WGS sequence"/>
</dbReference>
<name>A0A813JYC6_POLGL</name>
<protein>
    <submittedName>
        <fullName evidence="1">Uncharacterized protein</fullName>
    </submittedName>
</protein>
<evidence type="ECO:0000313" key="2">
    <source>
        <dbReference type="Proteomes" id="UP000626109"/>
    </source>
</evidence>
<proteinExistence type="predicted"/>
<accession>A0A813JYC6</accession>
<reference evidence="1" key="1">
    <citation type="submission" date="2021-02" db="EMBL/GenBank/DDBJ databases">
        <authorList>
            <person name="Dougan E. K."/>
            <person name="Rhodes N."/>
            <person name="Thang M."/>
            <person name="Chan C."/>
        </authorList>
    </citation>
    <scope>NUCLEOTIDE SEQUENCE</scope>
</reference>
<dbReference type="EMBL" id="CAJNNW010026588">
    <property type="protein sequence ID" value="CAE8686437.1"/>
    <property type="molecule type" value="Genomic_DNA"/>
</dbReference>
<feature type="non-terminal residue" evidence="1">
    <location>
        <position position="98"/>
    </location>
</feature>
<evidence type="ECO:0000313" key="1">
    <source>
        <dbReference type="EMBL" id="CAE8686437.1"/>
    </source>
</evidence>
<gene>
    <name evidence="1" type="ORF">PGLA2088_LOCUS24974</name>
</gene>